<reference evidence="2" key="1">
    <citation type="journal article" date="2019" name="Int. J. Syst. Evol. Microbiol.">
        <title>The Global Catalogue of Microorganisms (GCM) 10K type strain sequencing project: providing services to taxonomists for standard genome sequencing and annotation.</title>
        <authorList>
            <consortium name="The Broad Institute Genomics Platform"/>
            <consortium name="The Broad Institute Genome Sequencing Center for Infectious Disease"/>
            <person name="Wu L."/>
            <person name="Ma J."/>
        </authorList>
    </citation>
    <scope>NUCLEOTIDE SEQUENCE [LARGE SCALE GENOMIC DNA]</scope>
    <source>
        <strain evidence="2">CGMCC 4.7676</strain>
    </source>
</reference>
<comment type="caution">
    <text evidence="1">The sequence shown here is derived from an EMBL/GenBank/DDBJ whole genome shotgun (WGS) entry which is preliminary data.</text>
</comment>
<keyword evidence="2" id="KW-1185">Reference proteome</keyword>
<accession>A0ABV7P7B1</accession>
<evidence type="ECO:0000313" key="2">
    <source>
        <dbReference type="Proteomes" id="UP001595645"/>
    </source>
</evidence>
<organism evidence="1 2">
    <name type="scientific">Amycolatopsis speibonae</name>
    <dbReference type="NCBI Taxonomy" id="1450224"/>
    <lineage>
        <taxon>Bacteria</taxon>
        <taxon>Bacillati</taxon>
        <taxon>Actinomycetota</taxon>
        <taxon>Actinomycetes</taxon>
        <taxon>Pseudonocardiales</taxon>
        <taxon>Pseudonocardiaceae</taxon>
        <taxon>Amycolatopsis</taxon>
    </lineage>
</organism>
<name>A0ABV7P7B1_9PSEU</name>
<proteinExistence type="predicted"/>
<dbReference type="Proteomes" id="UP001595645">
    <property type="component" value="Unassembled WGS sequence"/>
</dbReference>
<dbReference type="RefSeq" id="WP_378244921.1">
    <property type="nucleotide sequence ID" value="NZ_JBHRWK010000076.1"/>
</dbReference>
<protein>
    <submittedName>
        <fullName evidence="1">Uncharacterized protein</fullName>
    </submittedName>
</protein>
<evidence type="ECO:0000313" key="1">
    <source>
        <dbReference type="EMBL" id="MFC3454943.1"/>
    </source>
</evidence>
<sequence length="257" mass="28152">MTVIDTMIGAHVWSTEEKRILVQAARLAPRRRLGDNWALEIQGDQVELYERFDETRWLRDHCGRTRLLACGAVLTHLDVAMRLLGWLPSIDLSAVPNVPDRVAMLKASSRSRPGNRDFARYGAMAGRASLPVPGSLDTWCEELSRDHQGDGVRVAVLSADRAFELPSVGGRIRRDLDPADDDSPGNVFVVTTMEETRHQIVRAGATAQWLRLEATEHGLHCRTVAAPFDAPARRGSLAGTAGVPGTPQLLVIVNLPG</sequence>
<dbReference type="InterPro" id="IPR000415">
    <property type="entry name" value="Nitroreductase-like"/>
</dbReference>
<dbReference type="EMBL" id="JBHRWK010000076">
    <property type="protein sequence ID" value="MFC3454943.1"/>
    <property type="molecule type" value="Genomic_DNA"/>
</dbReference>
<dbReference type="Gene3D" id="3.40.109.10">
    <property type="entry name" value="NADH Oxidase"/>
    <property type="match status" value="1"/>
</dbReference>
<gene>
    <name evidence="1" type="ORF">ACFOSH_36385</name>
</gene>